<dbReference type="Gene3D" id="3.40.630.30">
    <property type="match status" value="1"/>
</dbReference>
<feature type="domain" description="N-acetyltransferase" evidence="1">
    <location>
        <begin position="1"/>
        <end position="155"/>
    </location>
</feature>
<keyword evidence="2" id="KW-0808">Transferase</keyword>
<dbReference type="RefSeq" id="WP_127161816.1">
    <property type="nucleotide sequence ID" value="NZ_CP029822.1"/>
</dbReference>
<dbReference type="EMBL" id="CP029822">
    <property type="protein sequence ID" value="AZS49624.1"/>
    <property type="molecule type" value="Genomic_DNA"/>
</dbReference>
<dbReference type="PROSITE" id="PS51186">
    <property type="entry name" value="GNAT"/>
    <property type="match status" value="1"/>
</dbReference>
<proteinExistence type="predicted"/>
<organism evidence="2 3">
    <name type="scientific">Entomomonas moraniae</name>
    <dbReference type="NCBI Taxonomy" id="2213226"/>
    <lineage>
        <taxon>Bacteria</taxon>
        <taxon>Pseudomonadati</taxon>
        <taxon>Pseudomonadota</taxon>
        <taxon>Gammaproteobacteria</taxon>
        <taxon>Pseudomonadales</taxon>
        <taxon>Pseudomonadaceae</taxon>
        <taxon>Entomomonas</taxon>
    </lineage>
</organism>
<dbReference type="GO" id="GO:0016747">
    <property type="term" value="F:acyltransferase activity, transferring groups other than amino-acyl groups"/>
    <property type="evidence" value="ECO:0007669"/>
    <property type="project" value="InterPro"/>
</dbReference>
<evidence type="ECO:0000313" key="3">
    <source>
        <dbReference type="Proteomes" id="UP000273143"/>
    </source>
</evidence>
<evidence type="ECO:0000259" key="1">
    <source>
        <dbReference type="PROSITE" id="PS51186"/>
    </source>
</evidence>
<dbReference type="Pfam" id="PF13527">
    <property type="entry name" value="Acetyltransf_9"/>
    <property type="match status" value="1"/>
</dbReference>
<dbReference type="CDD" id="cd04301">
    <property type="entry name" value="NAT_SF"/>
    <property type="match status" value="1"/>
</dbReference>
<dbReference type="KEGG" id="emo:DM558_02000"/>
<accession>A0A3Q9JHJ2</accession>
<keyword evidence="3" id="KW-1185">Reference proteome</keyword>
<dbReference type="SUPFAM" id="SSF55729">
    <property type="entry name" value="Acyl-CoA N-acyltransferases (Nat)"/>
    <property type="match status" value="1"/>
</dbReference>
<dbReference type="AlphaFoldDB" id="A0A3Q9JHJ2"/>
<name>A0A3Q9JHJ2_9GAMM</name>
<dbReference type="Proteomes" id="UP000273143">
    <property type="component" value="Chromosome"/>
</dbReference>
<evidence type="ECO:0000313" key="2">
    <source>
        <dbReference type="EMBL" id="AZS49624.1"/>
    </source>
</evidence>
<gene>
    <name evidence="2" type="ORF">DM558_02000</name>
</gene>
<reference evidence="3" key="1">
    <citation type="submission" date="2018-06" db="EMBL/GenBank/DDBJ databases">
        <title>Complete genome of Pseudomonas insecticola strain QZS01.</title>
        <authorList>
            <person name="Wang J."/>
            <person name="Su Q."/>
        </authorList>
    </citation>
    <scope>NUCLEOTIDE SEQUENCE [LARGE SCALE GENOMIC DNA]</scope>
    <source>
        <strain evidence="3">QZS01</strain>
    </source>
</reference>
<protein>
    <submittedName>
        <fullName evidence="2">N-acetyltransferase</fullName>
    </submittedName>
</protein>
<dbReference type="InterPro" id="IPR000182">
    <property type="entry name" value="GNAT_dom"/>
</dbReference>
<dbReference type="InterPro" id="IPR016181">
    <property type="entry name" value="Acyl_CoA_acyltransferase"/>
</dbReference>
<sequence length="170" mass="19169">MLIRPERESEFDQIYNLVKTAFATAPVKDGNEQEFVNTLRNSDRYIPELALVVEQDAQLIGHMMLTKLLIQGDFQSFESLLLAPIAIVLEHRNKKIGAMLIEESFKRAQAMGYASVFVVGDPKYYHRFGFRSALEFGIDNVEAIEHQYVMAHALSPNGLEGKAGKVKLIP</sequence>